<reference evidence="1" key="1">
    <citation type="journal article" date="2013" name="Genetics">
        <title>The draft genome and transcriptome of Panagrellus redivivus are shaped by the harsh demands of a free-living lifestyle.</title>
        <authorList>
            <person name="Srinivasan J."/>
            <person name="Dillman A.R."/>
            <person name="Macchietto M.G."/>
            <person name="Heikkinen L."/>
            <person name="Lakso M."/>
            <person name="Fracchia K.M."/>
            <person name="Antoshechkin I."/>
            <person name="Mortazavi A."/>
            <person name="Wong G."/>
            <person name="Sternberg P.W."/>
        </authorList>
    </citation>
    <scope>NUCLEOTIDE SEQUENCE [LARGE SCALE GENOMIC DNA]</scope>
    <source>
        <strain evidence="1">MT8872</strain>
    </source>
</reference>
<keyword evidence="1" id="KW-1185">Reference proteome</keyword>
<dbReference type="WBParaSite" id="Pan_g10901.t1">
    <property type="protein sequence ID" value="Pan_g10901.t1"/>
    <property type="gene ID" value="Pan_g10901"/>
</dbReference>
<protein>
    <submittedName>
        <fullName evidence="2">SCP domain-containing protein</fullName>
    </submittedName>
</protein>
<dbReference type="Proteomes" id="UP000492821">
    <property type="component" value="Unassembled WGS sequence"/>
</dbReference>
<dbReference type="AlphaFoldDB" id="A0A7E4UNJ4"/>
<sequence length="86" mass="9372">MIKEGKKQSGFALETFFTASFKECSDADGYQRSHDRAVDVFEGNDESKWDGLPPGAGHRQLLNDYHNGMVQYAAMKAVALSNGTGA</sequence>
<proteinExistence type="predicted"/>
<organism evidence="1 2">
    <name type="scientific">Panagrellus redivivus</name>
    <name type="common">Microworm</name>
    <dbReference type="NCBI Taxonomy" id="6233"/>
    <lineage>
        <taxon>Eukaryota</taxon>
        <taxon>Metazoa</taxon>
        <taxon>Ecdysozoa</taxon>
        <taxon>Nematoda</taxon>
        <taxon>Chromadorea</taxon>
        <taxon>Rhabditida</taxon>
        <taxon>Tylenchina</taxon>
        <taxon>Panagrolaimomorpha</taxon>
        <taxon>Panagrolaimoidea</taxon>
        <taxon>Panagrolaimidae</taxon>
        <taxon>Panagrellus</taxon>
    </lineage>
</organism>
<accession>A0A7E4UNJ4</accession>
<evidence type="ECO:0000313" key="1">
    <source>
        <dbReference type="Proteomes" id="UP000492821"/>
    </source>
</evidence>
<evidence type="ECO:0000313" key="2">
    <source>
        <dbReference type="WBParaSite" id="Pan_g10901.t1"/>
    </source>
</evidence>
<reference evidence="2" key="2">
    <citation type="submission" date="2020-10" db="UniProtKB">
        <authorList>
            <consortium name="WormBaseParasite"/>
        </authorList>
    </citation>
    <scope>IDENTIFICATION</scope>
</reference>
<name>A0A7E4UNJ4_PANRE</name>